<dbReference type="PROSITE" id="PS51819">
    <property type="entry name" value="VOC"/>
    <property type="match status" value="1"/>
</dbReference>
<dbReference type="PANTHER" id="PTHR11959:SF1">
    <property type="entry name" value="4-HYDROXYPHENYLPYRUVATE DIOXYGENASE"/>
    <property type="match status" value="1"/>
</dbReference>
<dbReference type="CDD" id="cd07250">
    <property type="entry name" value="HPPD_C_like"/>
    <property type="match status" value="1"/>
</dbReference>
<accession>K0TM23</accession>
<comment type="pathway">
    <text evidence="2">Amino-acid degradation; L-phenylalanine degradation; acetoacetate and fumarate from L-phenylalanine: step 3/6.</text>
</comment>
<evidence type="ECO:0000256" key="2">
    <source>
        <dbReference type="ARBA" id="ARBA00005162"/>
    </source>
</evidence>
<dbReference type="OMA" id="DMCSEYS"/>
<organism evidence="13 14">
    <name type="scientific">Thalassiosira oceanica</name>
    <name type="common">Marine diatom</name>
    <dbReference type="NCBI Taxonomy" id="159749"/>
    <lineage>
        <taxon>Eukaryota</taxon>
        <taxon>Sar</taxon>
        <taxon>Stramenopiles</taxon>
        <taxon>Ochrophyta</taxon>
        <taxon>Bacillariophyta</taxon>
        <taxon>Coscinodiscophyceae</taxon>
        <taxon>Thalassiosirophycidae</taxon>
        <taxon>Thalassiosirales</taxon>
        <taxon>Thalassiosiraceae</taxon>
        <taxon>Thalassiosira</taxon>
    </lineage>
</organism>
<dbReference type="InterPro" id="IPR029068">
    <property type="entry name" value="Glyas_Bleomycin-R_OHBP_Dase"/>
</dbReference>
<feature type="signal peptide" evidence="11">
    <location>
        <begin position="1"/>
        <end position="23"/>
    </location>
</feature>
<dbReference type="Proteomes" id="UP000266841">
    <property type="component" value="Unassembled WGS sequence"/>
</dbReference>
<evidence type="ECO:0000259" key="12">
    <source>
        <dbReference type="PROSITE" id="PS51819"/>
    </source>
</evidence>
<comment type="cofactor">
    <cofactor evidence="1">
        <name>Fe cation</name>
        <dbReference type="ChEBI" id="CHEBI:24875"/>
    </cofactor>
</comment>
<reference evidence="13 14" key="1">
    <citation type="journal article" date="2012" name="Genome Biol.">
        <title>Genome and low-iron response of an oceanic diatom adapted to chronic iron limitation.</title>
        <authorList>
            <person name="Lommer M."/>
            <person name="Specht M."/>
            <person name="Roy A.S."/>
            <person name="Kraemer L."/>
            <person name="Andreson R."/>
            <person name="Gutowska M.A."/>
            <person name="Wolf J."/>
            <person name="Bergner S.V."/>
            <person name="Schilhabel M.B."/>
            <person name="Klostermeier U.C."/>
            <person name="Beiko R.G."/>
            <person name="Rosenstiel P."/>
            <person name="Hippler M."/>
            <person name="Laroche J."/>
        </authorList>
    </citation>
    <scope>NUCLEOTIDE SEQUENCE [LARGE SCALE GENOMIC DNA]</scope>
    <source>
        <strain evidence="13 14">CCMP1005</strain>
    </source>
</reference>
<dbReference type="OrthoDB" id="414569at2759"/>
<sequence>MRVSVLLASALGCTLRLLQPAESFQHVGPSAIFATRLGSTSADLAETKHWRPTVSSLNDRKAYFQEQKERTSETLQSLGFHHVEFYTGDALMTAKRFELALGVPITCWSSLATGNDVCVTYGLECGIDYNSDTESGHGVRFLITAPLSRAMQKVNNDAPSAPTGVPSNVQMTAPLPLPGYSIEGAHEFYSKHGLAVRAVGVEVQDAKEAYEAALRNGAHGVLPPTDIPTNYEGQFTGECQMAEVKLYGDVVLRFVSFGDEHCEQKARDGIPEPFLPHLAPYPSYKPTRPNYGLKRIDHTVGNVPNLLETQNYIQTFTGYHPFAEFTPEDIGTVDSGLNSVVLASDSEAVLLPLNEPTEGKRKSQIQTYLEQNEGPGLQHIAIKTDDIFETITKMRHAEENFGGFELMVRPSDEYYRDLPSRLGNKLSVNQYERLEELGILADADEEGVLLQIFTKPLGDRPTLFLEIIQRIGCVIEQDADTGRIKERPGCGGFGQGNVSGALQGNRRP</sequence>
<proteinExistence type="inferred from homology"/>
<evidence type="ECO:0000256" key="7">
    <source>
        <dbReference type="ARBA" id="ARBA00022878"/>
    </source>
</evidence>
<dbReference type="AlphaFoldDB" id="K0TM23"/>
<evidence type="ECO:0000256" key="10">
    <source>
        <dbReference type="SAM" id="MobiDB-lite"/>
    </source>
</evidence>
<feature type="region of interest" description="Disordered" evidence="10">
    <location>
        <begin position="486"/>
        <end position="508"/>
    </location>
</feature>
<keyword evidence="9" id="KW-0585">Phenylalanine catabolism</keyword>
<evidence type="ECO:0000256" key="3">
    <source>
        <dbReference type="ARBA" id="ARBA00005877"/>
    </source>
</evidence>
<keyword evidence="14" id="KW-1185">Reference proteome</keyword>
<dbReference type="EMBL" id="AGNL01002703">
    <property type="protein sequence ID" value="EJK75816.1"/>
    <property type="molecule type" value="Genomic_DNA"/>
</dbReference>
<evidence type="ECO:0000313" key="13">
    <source>
        <dbReference type="EMBL" id="EJK75816.1"/>
    </source>
</evidence>
<dbReference type="InterPro" id="IPR041735">
    <property type="entry name" value="4OHPhenylPyrv_dOase_C"/>
</dbReference>
<dbReference type="CDD" id="cd08342">
    <property type="entry name" value="HPPD_N_like"/>
    <property type="match status" value="1"/>
</dbReference>
<keyword evidence="11" id="KW-0732">Signal</keyword>
<evidence type="ECO:0000256" key="1">
    <source>
        <dbReference type="ARBA" id="ARBA00001962"/>
    </source>
</evidence>
<dbReference type="InterPro" id="IPR041736">
    <property type="entry name" value="4OHPhenylPyrv_dOase_N"/>
</dbReference>
<dbReference type="InterPro" id="IPR037523">
    <property type="entry name" value="VOC_core"/>
</dbReference>
<protein>
    <recommendedName>
        <fullName evidence="4">4-hydroxyphenylpyruvate dioxygenase</fullName>
        <ecNumber evidence="4">1.13.11.27</ecNumber>
    </recommendedName>
</protein>
<evidence type="ECO:0000256" key="5">
    <source>
        <dbReference type="ARBA" id="ARBA00022723"/>
    </source>
</evidence>
<evidence type="ECO:0000256" key="11">
    <source>
        <dbReference type="SAM" id="SignalP"/>
    </source>
</evidence>
<dbReference type="InterPro" id="IPR005956">
    <property type="entry name" value="4OHPhenylPyrv_dOase"/>
</dbReference>
<evidence type="ECO:0000256" key="4">
    <source>
        <dbReference type="ARBA" id="ARBA00013222"/>
    </source>
</evidence>
<keyword evidence="8" id="KW-0408">Iron</keyword>
<dbReference type="GO" id="GO:0006559">
    <property type="term" value="P:L-phenylalanine catabolic process"/>
    <property type="evidence" value="ECO:0007669"/>
    <property type="project" value="UniProtKB-KW"/>
</dbReference>
<dbReference type="GO" id="GO:0006572">
    <property type="term" value="P:L-tyrosine catabolic process"/>
    <property type="evidence" value="ECO:0007669"/>
    <property type="project" value="UniProtKB-KW"/>
</dbReference>
<evidence type="ECO:0000256" key="8">
    <source>
        <dbReference type="ARBA" id="ARBA00023004"/>
    </source>
</evidence>
<dbReference type="EC" id="1.13.11.27" evidence="4"/>
<name>K0TM23_THAOC</name>
<dbReference type="FunFam" id="3.10.180.10:FF:000013">
    <property type="entry name" value="4-hydroxyphenylpyruvate dioxygenase"/>
    <property type="match status" value="1"/>
</dbReference>
<feature type="chain" id="PRO_5003838580" description="4-hydroxyphenylpyruvate dioxygenase" evidence="11">
    <location>
        <begin position="24"/>
        <end position="508"/>
    </location>
</feature>
<evidence type="ECO:0000256" key="9">
    <source>
        <dbReference type="ARBA" id="ARBA00023232"/>
    </source>
</evidence>
<keyword evidence="7" id="KW-0828">Tyrosine catabolism</keyword>
<dbReference type="PANTHER" id="PTHR11959">
    <property type="entry name" value="4-HYDROXYPHENYLPYRUVATE DIOXYGENASE"/>
    <property type="match status" value="1"/>
</dbReference>
<evidence type="ECO:0000313" key="14">
    <source>
        <dbReference type="Proteomes" id="UP000266841"/>
    </source>
</evidence>
<evidence type="ECO:0000256" key="6">
    <source>
        <dbReference type="ARBA" id="ARBA00022737"/>
    </source>
</evidence>
<dbReference type="SUPFAM" id="SSF54593">
    <property type="entry name" value="Glyoxalase/Bleomycin resistance protein/Dihydroxybiphenyl dioxygenase"/>
    <property type="match status" value="1"/>
</dbReference>
<dbReference type="Gene3D" id="3.10.180.10">
    <property type="entry name" value="2,3-Dihydroxybiphenyl 1,2-Dioxygenase, domain 1"/>
    <property type="match status" value="2"/>
</dbReference>
<feature type="domain" description="VOC" evidence="12">
    <location>
        <begin position="295"/>
        <end position="455"/>
    </location>
</feature>
<dbReference type="GO" id="GO:0003868">
    <property type="term" value="F:4-hydroxyphenylpyruvate dioxygenase activity"/>
    <property type="evidence" value="ECO:0007669"/>
    <property type="project" value="UniProtKB-EC"/>
</dbReference>
<dbReference type="GO" id="GO:0046872">
    <property type="term" value="F:metal ion binding"/>
    <property type="evidence" value="ECO:0007669"/>
    <property type="project" value="UniProtKB-KW"/>
</dbReference>
<comment type="similarity">
    <text evidence="3">Belongs to the 4HPPD family.</text>
</comment>
<dbReference type="eggNOG" id="KOG0638">
    <property type="taxonomic scope" value="Eukaryota"/>
</dbReference>
<keyword evidence="5" id="KW-0479">Metal-binding</keyword>
<keyword evidence="6" id="KW-0677">Repeat</keyword>
<gene>
    <name evidence="13" type="ORF">THAOC_02448</name>
</gene>
<comment type="caution">
    <text evidence="13">The sequence shown here is derived from an EMBL/GenBank/DDBJ whole genome shotgun (WGS) entry which is preliminary data.</text>
</comment>